<gene>
    <name evidence="2" type="ORF">H0A61_02755</name>
</gene>
<dbReference type="Proteomes" id="UP000662904">
    <property type="component" value="Chromosome"/>
</dbReference>
<sequence>MDNISFDHLWLVVIAMGIVTYLPRMLPMVLLQKVKLPPFINRFLGFVPFAVLGALIFPGILFSTGNIPSAIFGGIISIIIALLDVNLILVVLGGILSVFVWQVLIQ</sequence>
<name>A0A8A0RS42_9FIRM</name>
<evidence type="ECO:0008006" key="4">
    <source>
        <dbReference type="Google" id="ProtNLM"/>
    </source>
</evidence>
<keyword evidence="1" id="KW-0812">Transmembrane</keyword>
<feature type="transmembrane region" description="Helical" evidence="1">
    <location>
        <begin position="6"/>
        <end position="22"/>
    </location>
</feature>
<dbReference type="KEGG" id="kme:H0A61_02755"/>
<dbReference type="AlphaFoldDB" id="A0A8A0RS42"/>
<evidence type="ECO:0000256" key="1">
    <source>
        <dbReference type="SAM" id="Phobius"/>
    </source>
</evidence>
<dbReference type="Pfam" id="PF05437">
    <property type="entry name" value="AzlD"/>
    <property type="match status" value="1"/>
</dbReference>
<dbReference type="InterPro" id="IPR008407">
    <property type="entry name" value="Brnchd-chn_aa_trnsp_AzlD"/>
</dbReference>
<keyword evidence="1" id="KW-1133">Transmembrane helix</keyword>
<feature type="transmembrane region" description="Helical" evidence="1">
    <location>
        <begin position="43"/>
        <end position="64"/>
    </location>
</feature>
<proteinExistence type="predicted"/>
<keyword evidence="1" id="KW-0472">Membrane</keyword>
<keyword evidence="3" id="KW-1185">Reference proteome</keyword>
<accession>A0A8A0RS42</accession>
<dbReference type="EMBL" id="CP059066">
    <property type="protein sequence ID" value="QSQ10350.1"/>
    <property type="molecule type" value="Genomic_DNA"/>
</dbReference>
<feature type="transmembrane region" description="Helical" evidence="1">
    <location>
        <begin position="70"/>
        <end position="101"/>
    </location>
</feature>
<evidence type="ECO:0000313" key="3">
    <source>
        <dbReference type="Proteomes" id="UP000662904"/>
    </source>
</evidence>
<evidence type="ECO:0000313" key="2">
    <source>
        <dbReference type="EMBL" id="QSQ10350.1"/>
    </source>
</evidence>
<organism evidence="2 3">
    <name type="scientific">Koleobacter methoxysyntrophicus</name>
    <dbReference type="NCBI Taxonomy" id="2751313"/>
    <lineage>
        <taxon>Bacteria</taxon>
        <taxon>Bacillati</taxon>
        <taxon>Bacillota</taxon>
        <taxon>Clostridia</taxon>
        <taxon>Koleobacterales</taxon>
        <taxon>Koleobacteraceae</taxon>
        <taxon>Koleobacter</taxon>
    </lineage>
</organism>
<protein>
    <recommendedName>
        <fullName evidence="4">Branched-chain amino acid transport protein (AzlD)</fullName>
    </recommendedName>
</protein>
<reference evidence="2" key="1">
    <citation type="submission" date="2020-07" db="EMBL/GenBank/DDBJ databases">
        <title>Koleobacter methoxysyntrophicus gen. nov., sp. nov., a novel anaerobic bacterium isolated from deep subsurface oil field and proposal of Koleobacterales ord. nov. in the phylum Firmicutes.</title>
        <authorList>
            <person name="Sakamoto S."/>
            <person name="Tamaki H."/>
        </authorList>
    </citation>
    <scope>NUCLEOTIDE SEQUENCE</scope>
    <source>
        <strain evidence="2">NRmbB1</strain>
    </source>
</reference>
<dbReference type="RefSeq" id="WP_206707659.1">
    <property type="nucleotide sequence ID" value="NZ_CP059066.1"/>
</dbReference>